<dbReference type="InterPro" id="IPR029064">
    <property type="entry name" value="Ribosomal_eL30-like_sf"/>
</dbReference>
<evidence type="ECO:0000313" key="2">
    <source>
        <dbReference type="EMBL" id="AOR75028.1"/>
    </source>
</evidence>
<name>A0A0F4HA31_LIMFE</name>
<dbReference type="RefSeq" id="WP_003681928.1">
    <property type="nucleotide sequence ID" value="NZ_AP024320.1"/>
</dbReference>
<reference evidence="5 9" key="3">
    <citation type="submission" date="2018-01" db="EMBL/GenBank/DDBJ databases">
        <title>Draft genome sequence of the feruloyl esterase-producing strain Lactobacillus fermentum CRL 1446, isolated from artisanal goat milk cheese.</title>
        <authorList>
            <person name="Abeijon Mukdsi M.C."/>
            <person name="Saavedra L."/>
            <person name="Gauffin Cano M.P."/>
            <person name="Hebert E.M."/>
            <person name="Medina R.B."/>
        </authorList>
    </citation>
    <scope>NUCLEOTIDE SEQUENCE [LARGE SCALE GENOMIC DNA]</scope>
    <source>
        <strain evidence="5 9">CRL 1446</strain>
    </source>
</reference>
<evidence type="ECO:0000313" key="10">
    <source>
        <dbReference type="Proteomes" id="UP000466799"/>
    </source>
</evidence>
<dbReference type="Gene3D" id="3.30.1330.30">
    <property type="match status" value="1"/>
</dbReference>
<evidence type="ECO:0000313" key="11">
    <source>
        <dbReference type="Proteomes" id="UP000503169"/>
    </source>
</evidence>
<dbReference type="EMBL" id="CP019030">
    <property type="protein sequence ID" value="APU45066.1"/>
    <property type="molecule type" value="Genomic_DNA"/>
</dbReference>
<sequence>MINQRQQILNLLGLARRAGQLVTGEGMVLTALQKDQVRIVLLASDAGQATIKKVTDKCQTHQVRVVNDFTRLEISQAIGQARTIVGITGAGFAKKIHQLTTKLNEGE</sequence>
<dbReference type="Proteomes" id="UP000094714">
    <property type="component" value="Chromosome"/>
</dbReference>
<organism evidence="4 10">
    <name type="scientific">Limosilactobacillus fermentum</name>
    <name type="common">Lactobacillus fermentum</name>
    <dbReference type="NCBI Taxonomy" id="1613"/>
    <lineage>
        <taxon>Bacteria</taxon>
        <taxon>Bacillati</taxon>
        <taxon>Bacillota</taxon>
        <taxon>Bacilli</taxon>
        <taxon>Lactobacillales</taxon>
        <taxon>Lactobacillaceae</taxon>
        <taxon>Limosilactobacillus</taxon>
    </lineage>
</organism>
<evidence type="ECO:0000313" key="3">
    <source>
        <dbReference type="EMBL" id="APU45066.1"/>
    </source>
</evidence>
<evidence type="ECO:0000313" key="5">
    <source>
        <dbReference type="EMBL" id="PNV58915.1"/>
    </source>
</evidence>
<dbReference type="OrthoDB" id="9794863at2"/>
<keyword evidence="2" id="KW-0687">Ribonucleoprotein</keyword>
<gene>
    <name evidence="6" type="primary">rplGA</name>
    <name evidence="3" type="ORF">BUW47_00665</name>
    <name evidence="5" type="ORF">C1Y38_01205</name>
    <name evidence="4" type="ORF">GC247_00025</name>
    <name evidence="6" type="ORF">HCY95_00775</name>
    <name evidence="2" type="ORF">LACFE_CDS1580</name>
</gene>
<reference evidence="6 11" key="5">
    <citation type="submission" date="2020-04" db="EMBL/GenBank/DDBJ databases">
        <title>Novel strain L. Fermentum HFD1 producer antibacterial peptides.</title>
        <authorList>
            <person name="Ozhegov G.D."/>
            <person name="Pavlova A.S."/>
            <person name="Zhuravleva D.E."/>
            <person name="Gogoleva N.V."/>
            <person name="Shagimardanova E.I."/>
            <person name="Markelova M.I."/>
            <person name="Yarullina D.R."/>
            <person name="Kayumov A.R."/>
        </authorList>
    </citation>
    <scope>NUCLEOTIDE SEQUENCE [LARGE SCALE GENOMIC DNA]</scope>
    <source>
        <strain evidence="6 11">HFD1</strain>
    </source>
</reference>
<dbReference type="GO" id="GO:0005840">
    <property type="term" value="C:ribosome"/>
    <property type="evidence" value="ECO:0007669"/>
    <property type="project" value="UniProtKB-KW"/>
</dbReference>
<accession>A0A0F4HA31</accession>
<reference evidence="2 7" key="1">
    <citation type="submission" date="2016-09" db="EMBL/GenBank/DDBJ databases">
        <title>Genome Sequence of the Lactobacillus fermentum strain NCC2970 (CNCM I-5068).</title>
        <authorList>
            <person name="Barretto C."/>
            <person name="Ngom-Bru C."/>
            <person name="Genevaz A."/>
            <person name="Fournier C."/>
            <person name="Moine D."/>
            <person name="Kassam M."/>
            <person name="Iltis A."/>
            <person name="Sagory-Zalkind P."/>
            <person name="Faucherand G."/>
            <person name="Descombes P."/>
            <person name="Duboux S."/>
        </authorList>
    </citation>
    <scope>NUCLEOTIDE SEQUENCE [LARGE SCALE GENOMIC DNA]</scope>
    <source>
        <strain evidence="2 7">NCC2970</strain>
    </source>
</reference>
<dbReference type="Proteomes" id="UP000503169">
    <property type="component" value="Chromosome"/>
</dbReference>
<dbReference type="EMBL" id="CP017151">
    <property type="protein sequence ID" value="AOR75028.1"/>
    <property type="molecule type" value="Genomic_DNA"/>
</dbReference>
<evidence type="ECO:0000313" key="7">
    <source>
        <dbReference type="Proteomes" id="UP000094714"/>
    </source>
</evidence>
<evidence type="ECO:0000313" key="9">
    <source>
        <dbReference type="Proteomes" id="UP000236514"/>
    </source>
</evidence>
<dbReference type="SUPFAM" id="SSF55315">
    <property type="entry name" value="L30e-like"/>
    <property type="match status" value="1"/>
</dbReference>
<dbReference type="Proteomes" id="UP000236514">
    <property type="component" value="Unassembled WGS sequence"/>
</dbReference>
<feature type="domain" description="Ribosomal protein eL8/eL30/eS12/Gadd45" evidence="1">
    <location>
        <begin position="7"/>
        <end position="91"/>
    </location>
</feature>
<dbReference type="NCBIfam" id="NF005585">
    <property type="entry name" value="PRK07283.1"/>
    <property type="match status" value="1"/>
</dbReference>
<proteinExistence type="predicted"/>
<dbReference type="EMBL" id="CP050919">
    <property type="protein sequence ID" value="QIX58339.1"/>
    <property type="molecule type" value="Genomic_DNA"/>
</dbReference>
<dbReference type="PATRIC" id="fig|1613.112.peg.1652"/>
<keyword evidence="2" id="KW-0689">Ribosomal protein</keyword>
<protein>
    <submittedName>
        <fullName evidence="2">Ribosomal protein L7/L12</fullName>
    </submittedName>
    <submittedName>
        <fullName evidence="6">Ribosomal protein YlxQ</fullName>
    </submittedName>
    <submittedName>
        <fullName evidence="4">YlxQ-related RNA-binding protein</fullName>
    </submittedName>
</protein>
<dbReference type="GeneID" id="83714897"/>
<evidence type="ECO:0000313" key="6">
    <source>
        <dbReference type="EMBL" id="QIX58339.1"/>
    </source>
</evidence>
<dbReference type="Pfam" id="PF01248">
    <property type="entry name" value="Ribosomal_L7Ae"/>
    <property type="match status" value="1"/>
</dbReference>
<dbReference type="InterPro" id="IPR004038">
    <property type="entry name" value="Ribosomal_eL8/eL30/eS12/Gad45"/>
</dbReference>
<evidence type="ECO:0000313" key="4">
    <source>
        <dbReference type="EMBL" id="MPQ34343.1"/>
    </source>
</evidence>
<dbReference type="Proteomes" id="UP000466799">
    <property type="component" value="Unassembled WGS sequence"/>
</dbReference>
<reference evidence="4 10" key="4">
    <citation type="submission" date="2019-10" db="EMBL/GenBank/DDBJ databases">
        <title>Genome Sequencing and assembly of Lactobacillus fermentum I2, a lactic acid bacteria.</title>
        <authorList>
            <person name="Lopes L.S."/>
            <person name="Persinoti G.F."/>
            <person name="Riano-Pachon D.M."/>
            <person name="Labate C.A."/>
        </authorList>
    </citation>
    <scope>NUCLEOTIDE SEQUENCE [LARGE SCALE GENOMIC DNA]</scope>
    <source>
        <strain evidence="4 10">I2</strain>
    </source>
</reference>
<reference evidence="3 8" key="2">
    <citation type="submission" date="2016-12" db="EMBL/GenBank/DDBJ databases">
        <title>Complete Genome Sequence of Lactobacillus fermentum Strain SNUV175, a Probiotic for Treatment of Bacterial Vaginosis.</title>
        <authorList>
            <person name="Lee S."/>
            <person name="You H.J."/>
            <person name="Kwon B."/>
            <person name="Ko G."/>
        </authorList>
    </citation>
    <scope>NUCLEOTIDE SEQUENCE [LARGE SCALE GENOMIC DNA]</scope>
    <source>
        <strain evidence="3 8">SNUV175</strain>
    </source>
</reference>
<evidence type="ECO:0000313" key="8">
    <source>
        <dbReference type="Proteomes" id="UP000185427"/>
    </source>
</evidence>
<dbReference type="Proteomes" id="UP000185427">
    <property type="component" value="Chromosome"/>
</dbReference>
<dbReference type="EMBL" id="WHJL01000001">
    <property type="protein sequence ID" value="MPQ34343.1"/>
    <property type="molecule type" value="Genomic_DNA"/>
</dbReference>
<evidence type="ECO:0000259" key="1">
    <source>
        <dbReference type="Pfam" id="PF01248"/>
    </source>
</evidence>
<dbReference type="AlphaFoldDB" id="A0A0F4HA31"/>
<dbReference type="EMBL" id="POTQ01000001">
    <property type="protein sequence ID" value="PNV58915.1"/>
    <property type="molecule type" value="Genomic_DNA"/>
</dbReference>